<dbReference type="AlphaFoldDB" id="A0A1I0CBT1"/>
<organism evidence="1 2">
    <name type="scientific">Thorsellia anophelis DSM 18579</name>
    <dbReference type="NCBI Taxonomy" id="1123402"/>
    <lineage>
        <taxon>Bacteria</taxon>
        <taxon>Pseudomonadati</taxon>
        <taxon>Pseudomonadota</taxon>
        <taxon>Gammaproteobacteria</taxon>
        <taxon>Enterobacterales</taxon>
        <taxon>Thorselliaceae</taxon>
        <taxon>Thorsellia</taxon>
    </lineage>
</organism>
<keyword evidence="2" id="KW-1185">Reference proteome</keyword>
<dbReference type="RefSeq" id="WP_093319383.1">
    <property type="nucleotide sequence ID" value="NZ_FOHV01000010.1"/>
</dbReference>
<dbReference type="InterPro" id="IPR053773">
    <property type="entry name" value="Vpar_1526-like"/>
</dbReference>
<dbReference type="EMBL" id="FOHV01000010">
    <property type="protein sequence ID" value="SET16997.1"/>
    <property type="molecule type" value="Genomic_DNA"/>
</dbReference>
<gene>
    <name evidence="1" type="ORF">SAMN02583745_01568</name>
</gene>
<accession>A0A1I0CBT1</accession>
<evidence type="ECO:0000313" key="1">
    <source>
        <dbReference type="EMBL" id="SET16997.1"/>
    </source>
</evidence>
<evidence type="ECO:0000313" key="2">
    <source>
        <dbReference type="Proteomes" id="UP000242642"/>
    </source>
</evidence>
<protein>
    <submittedName>
        <fullName evidence="1">Uncharacterized protein</fullName>
    </submittedName>
</protein>
<dbReference type="Proteomes" id="UP000242642">
    <property type="component" value="Unassembled WGS sequence"/>
</dbReference>
<dbReference type="NCBIfam" id="NF045477">
    <property type="entry name" value="LPO_1073_dom"/>
    <property type="match status" value="1"/>
</dbReference>
<proteinExistence type="predicted"/>
<name>A0A1I0CBT1_9GAMM</name>
<dbReference type="OrthoDB" id="7060640at2"/>
<reference evidence="2" key="1">
    <citation type="submission" date="2016-10" db="EMBL/GenBank/DDBJ databases">
        <authorList>
            <person name="Varghese N."/>
            <person name="Submissions S."/>
        </authorList>
    </citation>
    <scope>NUCLEOTIDE SEQUENCE [LARGE SCALE GENOMIC DNA]</scope>
    <source>
        <strain evidence="2">DSM 18579</strain>
    </source>
</reference>
<sequence length="269" mass="31017">MVNQKAKASENSSITQVSGVLIQQTGLSFTECERLFNLLWQENFPKLEAKAIEIARNNVDILSRMVYEKIISSIDEINIEKLAQPDTQYAFNTAIQHVARKGNKIDIETLAELLKERIKKDNNDYLENCIESAIEMIPKLTHKMLNSIALIYFVNVVKVTNERLLEVFYRRISEVYLEQLSDITISELKQIGVIGAAIYGINYSTMDTFSLLQDNRYSFLNIDNVQSKYPYFYKVINFFDEKKFHLLNLTTSGELIGSIILEKITDSMR</sequence>